<reference evidence="2" key="1">
    <citation type="submission" date="2001-12" db="EMBL/GenBank/DDBJ databases">
        <authorList>
            <person name="Strausberg R."/>
        </authorList>
    </citation>
    <scope>NUCLEOTIDE SEQUENCE</scope>
    <source>
        <tissue evidence="2">Eye</tissue>
    </source>
</reference>
<feature type="non-terminal residue" evidence="2">
    <location>
        <position position="1"/>
    </location>
</feature>
<feature type="compositionally biased region" description="Basic residues" evidence="1">
    <location>
        <begin position="32"/>
        <end position="52"/>
    </location>
</feature>
<proteinExistence type="evidence at transcript level"/>
<accession>Q8VCJ9</accession>
<evidence type="ECO:0000256" key="1">
    <source>
        <dbReference type="SAM" id="MobiDB-lite"/>
    </source>
</evidence>
<protein>
    <submittedName>
        <fullName evidence="2">Uncharacterized protein</fullName>
    </submittedName>
</protein>
<organism evidence="2">
    <name type="scientific">Mus musculus</name>
    <name type="common">Mouse</name>
    <dbReference type="NCBI Taxonomy" id="10090"/>
    <lineage>
        <taxon>Eukaryota</taxon>
        <taxon>Metazoa</taxon>
        <taxon>Chordata</taxon>
        <taxon>Craniata</taxon>
        <taxon>Vertebrata</taxon>
        <taxon>Euteleostomi</taxon>
        <taxon>Mammalia</taxon>
        <taxon>Eutheria</taxon>
        <taxon>Euarchontoglires</taxon>
        <taxon>Glires</taxon>
        <taxon>Rodentia</taxon>
        <taxon>Myomorpha</taxon>
        <taxon>Muroidea</taxon>
        <taxon>Muridae</taxon>
        <taxon>Murinae</taxon>
        <taxon>Mus</taxon>
        <taxon>Mus</taxon>
    </lineage>
</organism>
<evidence type="ECO:0000313" key="2">
    <source>
        <dbReference type="EMBL" id="AAH19705.1"/>
    </source>
</evidence>
<name>Q8VCJ9_MOUSE</name>
<feature type="region of interest" description="Disordered" evidence="1">
    <location>
        <begin position="26"/>
        <end position="78"/>
    </location>
</feature>
<sequence>ARHLLLPDLAGEGMVRSALLDRKPARAVRASRPGKVRTAARGHGPRAARVRAHGSPWRRREPGSRSGAVALRGPPRQRGRVRLRGCRVHPHAAPLAAWGRLG</sequence>
<dbReference type="EMBL" id="BC019705">
    <property type="protein sequence ID" value="AAH19705.1"/>
    <property type="molecule type" value="mRNA"/>
</dbReference>
<dbReference type="AlphaFoldDB" id="Q8VCJ9"/>